<dbReference type="EMBL" id="ML986537">
    <property type="protein sequence ID" value="KAF2271570.1"/>
    <property type="molecule type" value="Genomic_DNA"/>
</dbReference>
<evidence type="ECO:0000313" key="2">
    <source>
        <dbReference type="Proteomes" id="UP000800097"/>
    </source>
</evidence>
<dbReference type="AlphaFoldDB" id="A0A6A6J4R5"/>
<keyword evidence="2" id="KW-1185">Reference proteome</keyword>
<accession>A0A6A6J4R5</accession>
<dbReference type="Proteomes" id="UP000800097">
    <property type="component" value="Unassembled WGS sequence"/>
</dbReference>
<evidence type="ECO:0000313" key="1">
    <source>
        <dbReference type="EMBL" id="KAF2271570.1"/>
    </source>
</evidence>
<organism evidence="1 2">
    <name type="scientific">Westerdykella ornata</name>
    <dbReference type="NCBI Taxonomy" id="318751"/>
    <lineage>
        <taxon>Eukaryota</taxon>
        <taxon>Fungi</taxon>
        <taxon>Dikarya</taxon>
        <taxon>Ascomycota</taxon>
        <taxon>Pezizomycotina</taxon>
        <taxon>Dothideomycetes</taxon>
        <taxon>Pleosporomycetidae</taxon>
        <taxon>Pleosporales</taxon>
        <taxon>Sporormiaceae</taxon>
        <taxon>Westerdykella</taxon>
    </lineage>
</organism>
<reference evidence="1" key="1">
    <citation type="journal article" date="2020" name="Stud. Mycol.">
        <title>101 Dothideomycetes genomes: a test case for predicting lifestyles and emergence of pathogens.</title>
        <authorList>
            <person name="Haridas S."/>
            <person name="Albert R."/>
            <person name="Binder M."/>
            <person name="Bloem J."/>
            <person name="Labutti K."/>
            <person name="Salamov A."/>
            <person name="Andreopoulos B."/>
            <person name="Baker S."/>
            <person name="Barry K."/>
            <person name="Bills G."/>
            <person name="Bluhm B."/>
            <person name="Cannon C."/>
            <person name="Castanera R."/>
            <person name="Culley D."/>
            <person name="Daum C."/>
            <person name="Ezra D."/>
            <person name="Gonzalez J."/>
            <person name="Henrissat B."/>
            <person name="Kuo A."/>
            <person name="Liang C."/>
            <person name="Lipzen A."/>
            <person name="Lutzoni F."/>
            <person name="Magnuson J."/>
            <person name="Mondo S."/>
            <person name="Nolan M."/>
            <person name="Ohm R."/>
            <person name="Pangilinan J."/>
            <person name="Park H.-J."/>
            <person name="Ramirez L."/>
            <person name="Alfaro M."/>
            <person name="Sun H."/>
            <person name="Tritt A."/>
            <person name="Yoshinaga Y."/>
            <person name="Zwiers L.-H."/>
            <person name="Turgeon B."/>
            <person name="Goodwin S."/>
            <person name="Spatafora J."/>
            <person name="Crous P."/>
            <person name="Grigoriev I."/>
        </authorList>
    </citation>
    <scope>NUCLEOTIDE SEQUENCE</scope>
    <source>
        <strain evidence="1">CBS 379.55</strain>
    </source>
</reference>
<name>A0A6A6J4R5_WESOR</name>
<feature type="non-terminal residue" evidence="1">
    <location>
        <position position="1"/>
    </location>
</feature>
<gene>
    <name evidence="1" type="ORF">EI97DRAFT_262635</name>
</gene>
<sequence length="59" mass="6306">PLFPYKVATTRPRTHGRLGPINRAEHAVTVAALLSRYHPSPYTPSHVLGAGHGVGHTNA</sequence>
<protein>
    <submittedName>
        <fullName evidence="1">Uncharacterized protein</fullName>
    </submittedName>
</protein>
<proteinExistence type="predicted"/>
<dbReference type="RefSeq" id="XP_033649109.1">
    <property type="nucleotide sequence ID" value="XM_033794232.1"/>
</dbReference>
<dbReference type="GeneID" id="54547407"/>